<comment type="catalytic activity">
    <reaction evidence="5">
        <text>N-acetyl-alpha-D-glucosamine 1-phosphate + UTP + H(+) = UDP-N-acetyl-alpha-D-glucosamine + diphosphate</text>
        <dbReference type="Rhea" id="RHEA:13509"/>
        <dbReference type="ChEBI" id="CHEBI:15378"/>
        <dbReference type="ChEBI" id="CHEBI:33019"/>
        <dbReference type="ChEBI" id="CHEBI:46398"/>
        <dbReference type="ChEBI" id="CHEBI:57705"/>
        <dbReference type="ChEBI" id="CHEBI:57776"/>
        <dbReference type="EC" id="2.7.7.23"/>
    </reaction>
</comment>
<dbReference type="KEGG" id="dbk:DGMP_03490"/>
<evidence type="ECO:0000256" key="6">
    <source>
        <dbReference type="ARBA" id="ARBA00049628"/>
    </source>
</evidence>
<evidence type="ECO:0000313" key="8">
    <source>
        <dbReference type="EMBL" id="BCL59656.1"/>
    </source>
</evidence>
<gene>
    <name evidence="8" type="ORF">DGMP_03490</name>
</gene>
<evidence type="ECO:0000313" key="9">
    <source>
        <dbReference type="Proteomes" id="UP000826725"/>
    </source>
</evidence>
<evidence type="ECO:0000256" key="2">
    <source>
        <dbReference type="ARBA" id="ARBA00022695"/>
    </source>
</evidence>
<dbReference type="InterPro" id="IPR050065">
    <property type="entry name" value="GlmU-like"/>
</dbReference>
<dbReference type="PANTHER" id="PTHR43584:SF3">
    <property type="entry name" value="BIFUNCTIONAL PROTEIN GLMU"/>
    <property type="match status" value="1"/>
</dbReference>
<evidence type="ECO:0000259" key="7">
    <source>
        <dbReference type="Pfam" id="PF00483"/>
    </source>
</evidence>
<sequence>MTMNLQKQPLSTIILGAGKGTRMKSQKAKVLHTVFFSPMIEHVINAVSPLNPDKIIVVVGHQQEDVKKTLKSFPLQFAEQTEQYGTGHAVLATRSLLTEAEGNVMILCGDTPLVENETLIRMYEKHVSTQAVITLMTTMLDDPTHYGRILSDENNRIAGIVEEKDASAKEREIKEINAGIYCVKTDFIFHALDQVGMDNSQGEMYLTDIVSIAVNNKKKVERFLTPHPSEILGVNSRVELAQAHKILQKRRNTELMRQGITMYSPDSISISSDSSIGRDCILSGEIEITDNTIIGKSCTIGRGVILRNCSIGDQVTIGPYSCLYGMTLPADTNVAPHTVIDKAGANGSATQNQ</sequence>
<keyword evidence="9" id="KW-1185">Reference proteome</keyword>
<dbReference type="EMBL" id="AP024086">
    <property type="protein sequence ID" value="BCL59656.1"/>
    <property type="molecule type" value="Genomic_DNA"/>
</dbReference>
<comment type="catalytic activity">
    <reaction evidence="4">
        <text>alpha-D-glucosamine 1-phosphate + acetyl-CoA = N-acetyl-alpha-D-glucosamine 1-phosphate + CoA + H(+)</text>
        <dbReference type="Rhea" id="RHEA:13725"/>
        <dbReference type="ChEBI" id="CHEBI:15378"/>
        <dbReference type="ChEBI" id="CHEBI:57287"/>
        <dbReference type="ChEBI" id="CHEBI:57288"/>
        <dbReference type="ChEBI" id="CHEBI:57776"/>
        <dbReference type="ChEBI" id="CHEBI:58516"/>
        <dbReference type="EC" id="2.3.1.157"/>
    </reaction>
</comment>
<keyword evidence="3" id="KW-0012">Acyltransferase</keyword>
<keyword evidence="1" id="KW-0808">Transferase</keyword>
<name>A0A8D5FFD3_9BACT</name>
<evidence type="ECO:0000256" key="1">
    <source>
        <dbReference type="ARBA" id="ARBA00022679"/>
    </source>
</evidence>
<organism evidence="8 9">
    <name type="scientific">Desulfomarina profundi</name>
    <dbReference type="NCBI Taxonomy" id="2772557"/>
    <lineage>
        <taxon>Bacteria</taxon>
        <taxon>Pseudomonadati</taxon>
        <taxon>Thermodesulfobacteriota</taxon>
        <taxon>Desulfobulbia</taxon>
        <taxon>Desulfobulbales</taxon>
        <taxon>Desulfobulbaceae</taxon>
        <taxon>Desulfomarina</taxon>
    </lineage>
</organism>
<dbReference type="InterPro" id="IPR005835">
    <property type="entry name" value="NTP_transferase_dom"/>
</dbReference>
<dbReference type="CDD" id="cd02540">
    <property type="entry name" value="GT2_GlmU_N_bac"/>
    <property type="match status" value="1"/>
</dbReference>
<dbReference type="GO" id="GO:0019134">
    <property type="term" value="F:glucosamine-1-phosphate N-acetyltransferase activity"/>
    <property type="evidence" value="ECO:0007669"/>
    <property type="project" value="UniProtKB-EC"/>
</dbReference>
<feature type="domain" description="Nucleotidyl transferase" evidence="7">
    <location>
        <begin position="12"/>
        <end position="223"/>
    </location>
</feature>
<dbReference type="Pfam" id="PF00483">
    <property type="entry name" value="NTP_transferase"/>
    <property type="match status" value="1"/>
</dbReference>
<evidence type="ECO:0000256" key="4">
    <source>
        <dbReference type="ARBA" id="ARBA00048247"/>
    </source>
</evidence>
<reference evidence="8" key="1">
    <citation type="submission" date="2020-09" db="EMBL/GenBank/DDBJ databases">
        <title>Desulfogranum mesoprofundum gen. nov., sp. nov., a novel mesophilic, sulfate-reducing chemolithoautotroph isolated from a deep-sea hydrothermal vent chimney in the Suiyo Seamount.</title>
        <authorList>
            <person name="Hashimoto Y."/>
            <person name="Nakagawa S."/>
        </authorList>
    </citation>
    <scope>NUCLEOTIDE SEQUENCE</scope>
    <source>
        <strain evidence="8">KT2</strain>
    </source>
</reference>
<protein>
    <recommendedName>
        <fullName evidence="7">Nucleotidyl transferase domain-containing protein</fullName>
    </recommendedName>
</protein>
<evidence type="ECO:0000256" key="3">
    <source>
        <dbReference type="ARBA" id="ARBA00023315"/>
    </source>
</evidence>
<proteinExistence type="predicted"/>
<dbReference type="PANTHER" id="PTHR43584">
    <property type="entry name" value="NUCLEOTIDYL TRANSFERASE"/>
    <property type="match status" value="1"/>
</dbReference>
<accession>A0A8D5FFD3</accession>
<keyword evidence="2" id="KW-0548">Nucleotidyltransferase</keyword>
<dbReference type="AlphaFoldDB" id="A0A8D5FFD3"/>
<evidence type="ECO:0000256" key="5">
    <source>
        <dbReference type="ARBA" id="ARBA00048493"/>
    </source>
</evidence>
<comment type="function">
    <text evidence="6">Catalyzes the last two sequential reactions in the de novo biosynthetic pathway for UDP-N-acetylglucosamine (UDP-GlcNAc). The C-terminal domain catalyzes the transfer of acetyl group from acetyl coenzyme A to glucosamine-1-phosphate (GlcN-1-P) to produce N-acetylglucosamine-1-phosphate (GlcNAc-1-P), which is converted into UDP-GlcNAc by the transfer of uridine 5-monophosphate (from uridine 5-triphosphate), a reaction catalyzed by the N-terminal domain.</text>
</comment>
<dbReference type="Proteomes" id="UP000826725">
    <property type="component" value="Chromosome"/>
</dbReference>
<dbReference type="GO" id="GO:0003977">
    <property type="term" value="F:UDP-N-acetylglucosamine diphosphorylase activity"/>
    <property type="evidence" value="ECO:0007669"/>
    <property type="project" value="UniProtKB-EC"/>
</dbReference>